<proteinExistence type="predicted"/>
<name>A0A1X7T246_AMPQE</name>
<sequence>EILGDTYTIKGDQIIILTIGNLVDIVRVLKNGHFQTIRWFDLGLYLGLIYNDLKIIETNYLHNAERCLRECIAK</sequence>
<reference evidence="1" key="1">
    <citation type="submission" date="2017-05" db="UniProtKB">
        <authorList>
            <consortium name="EnsemblMetazoa"/>
        </authorList>
    </citation>
    <scope>IDENTIFICATION</scope>
</reference>
<organism evidence="1">
    <name type="scientific">Amphimedon queenslandica</name>
    <name type="common">Sponge</name>
    <dbReference type="NCBI Taxonomy" id="400682"/>
    <lineage>
        <taxon>Eukaryota</taxon>
        <taxon>Metazoa</taxon>
        <taxon>Porifera</taxon>
        <taxon>Demospongiae</taxon>
        <taxon>Heteroscleromorpha</taxon>
        <taxon>Haplosclerida</taxon>
        <taxon>Niphatidae</taxon>
        <taxon>Amphimedon</taxon>
    </lineage>
</organism>
<evidence type="ECO:0000313" key="1">
    <source>
        <dbReference type="EnsemblMetazoa" id="Aqu2.1.08510_001"/>
    </source>
</evidence>
<dbReference type="InParanoid" id="A0A1X7T246"/>
<dbReference type="EnsemblMetazoa" id="Aqu2.1.08510_001">
    <property type="protein sequence ID" value="Aqu2.1.08510_001"/>
    <property type="gene ID" value="Aqu2.1.08510"/>
</dbReference>
<dbReference type="AlphaFoldDB" id="A0A1X7T246"/>
<accession>A0A1X7T246</accession>
<protein>
    <submittedName>
        <fullName evidence="1">Uncharacterized protein</fullName>
    </submittedName>
</protein>